<name>A0A2H4UVE3_9VIRU</name>
<proteinExistence type="predicted"/>
<dbReference type="EMBL" id="MF782455">
    <property type="protein sequence ID" value="ATZ80826.1"/>
    <property type="molecule type" value="Genomic_DNA"/>
</dbReference>
<gene>
    <name evidence="1" type="ORF">BMW23_0780</name>
</gene>
<dbReference type="Proteomes" id="UP000240325">
    <property type="component" value="Segment"/>
</dbReference>
<organism evidence="1">
    <name type="scientific">Bodo saltans virus</name>
    <dbReference type="NCBI Taxonomy" id="2024608"/>
    <lineage>
        <taxon>Viruses</taxon>
        <taxon>Varidnaviria</taxon>
        <taxon>Bamfordvirae</taxon>
        <taxon>Nucleocytoviricota</taxon>
        <taxon>Megaviricetes</taxon>
        <taxon>Imitervirales</taxon>
        <taxon>Mimiviridae</taxon>
        <taxon>Klosneuvirinae</taxon>
        <taxon>Theiavirus</taxon>
        <taxon>Theiavirus salishense</taxon>
    </lineage>
</organism>
<evidence type="ECO:0000313" key="2">
    <source>
        <dbReference type="Proteomes" id="UP000240325"/>
    </source>
</evidence>
<sequence>MFSISAINKYGNYQYVEDINGTIPAPTDNSIIWTIKNPSQKCKDWYLQNEDANCKNVQLRKYGDNYYLMSKMAFEKIKPDGFNDGEVCVIEFEYNSERFYLFTIDNKPYIQNVQGCKEPSDTVLGDCIIRELMEEISLVTTKDKLKEIGYWSFLEENTIVDKSVSSRSVVFYMYTDYENIKHLFPNGIKNNAINIVDAKDIQIKLDETLFIIAVPKTMMNDAPMIINNKNFNGHHRECIHRLNNNSKCDIHYLYSFFIEQ</sequence>
<accession>A0A2H4UVE3</accession>
<keyword evidence="2" id="KW-1185">Reference proteome</keyword>
<protein>
    <submittedName>
        <fullName evidence="1">Pyrophosphatase MutT</fullName>
    </submittedName>
</protein>
<evidence type="ECO:0000313" key="1">
    <source>
        <dbReference type="EMBL" id="ATZ80826.1"/>
    </source>
</evidence>
<reference evidence="1" key="1">
    <citation type="journal article" date="2017" name="Elife">
        <title>The kinetoplastid-infecting Bodo saltans virus (BsV), a window into the most abundant giant viruses in the sea.</title>
        <authorList>
            <person name="Deeg C.M."/>
            <person name="Chow C.-E.T."/>
            <person name="Suttle C.A."/>
        </authorList>
    </citation>
    <scope>NUCLEOTIDE SEQUENCE</scope>
    <source>
        <strain evidence="1">NG1</strain>
    </source>
</reference>